<feature type="compositionally biased region" description="Basic and acidic residues" evidence="3">
    <location>
        <begin position="66"/>
        <end position="77"/>
    </location>
</feature>
<dbReference type="GO" id="GO:0005634">
    <property type="term" value="C:nucleus"/>
    <property type="evidence" value="ECO:0007669"/>
    <property type="project" value="UniProtKB-SubCell"/>
</dbReference>
<dbReference type="InterPro" id="IPR000156">
    <property type="entry name" value="Ran_bind_dom"/>
</dbReference>
<feature type="compositionally biased region" description="Acidic residues" evidence="3">
    <location>
        <begin position="490"/>
        <end position="500"/>
    </location>
</feature>
<feature type="compositionally biased region" description="Basic and acidic residues" evidence="3">
    <location>
        <begin position="196"/>
        <end position="205"/>
    </location>
</feature>
<feature type="region of interest" description="Disordered" evidence="3">
    <location>
        <begin position="352"/>
        <end position="445"/>
    </location>
</feature>
<feature type="domain" description="RanBD1" evidence="4">
    <location>
        <begin position="433"/>
        <end position="582"/>
    </location>
</feature>
<feature type="region of interest" description="Disordered" evidence="3">
    <location>
        <begin position="1"/>
        <end position="251"/>
    </location>
</feature>
<dbReference type="Gene3D" id="2.30.29.30">
    <property type="entry name" value="Pleckstrin-homology domain (PH domain)/Phosphotyrosine-binding domain (PTB)"/>
    <property type="match status" value="1"/>
</dbReference>
<dbReference type="STRING" id="329884.A0A4U0Y0S6"/>
<evidence type="ECO:0000313" key="5">
    <source>
        <dbReference type="EMBL" id="TKA82937.1"/>
    </source>
</evidence>
<comment type="caution">
    <text evidence="5">The sequence shown here is derived from an EMBL/GenBank/DDBJ whole genome shotgun (WGS) entry which is preliminary data.</text>
</comment>
<feature type="compositionally biased region" description="Basic and acidic residues" evidence="3">
    <location>
        <begin position="15"/>
        <end position="25"/>
    </location>
</feature>
<evidence type="ECO:0000256" key="2">
    <source>
        <dbReference type="ARBA" id="ARBA00023242"/>
    </source>
</evidence>
<name>A0A4U0Y0S6_9PEZI</name>
<proteinExistence type="predicted"/>
<dbReference type="InterPro" id="IPR011993">
    <property type="entry name" value="PH-like_dom_sf"/>
</dbReference>
<dbReference type="Proteomes" id="UP000309340">
    <property type="component" value="Unassembled WGS sequence"/>
</dbReference>
<dbReference type="OrthoDB" id="185618at2759"/>
<evidence type="ECO:0000259" key="4">
    <source>
        <dbReference type="PROSITE" id="PS50196"/>
    </source>
</evidence>
<protein>
    <recommendedName>
        <fullName evidence="4">RanBD1 domain-containing protein</fullName>
    </recommendedName>
</protein>
<keyword evidence="6" id="KW-1185">Reference proteome</keyword>
<evidence type="ECO:0000313" key="6">
    <source>
        <dbReference type="Proteomes" id="UP000309340"/>
    </source>
</evidence>
<dbReference type="SMART" id="SM00160">
    <property type="entry name" value="RanBD"/>
    <property type="match status" value="1"/>
</dbReference>
<dbReference type="SUPFAM" id="SSF50729">
    <property type="entry name" value="PH domain-like"/>
    <property type="match status" value="1"/>
</dbReference>
<dbReference type="InterPro" id="IPR045255">
    <property type="entry name" value="RanBP1-like"/>
</dbReference>
<dbReference type="Pfam" id="PF00638">
    <property type="entry name" value="Ran_BP1"/>
    <property type="match status" value="1"/>
</dbReference>
<feature type="compositionally biased region" description="Acidic residues" evidence="3">
    <location>
        <begin position="392"/>
        <end position="409"/>
    </location>
</feature>
<organism evidence="5 6">
    <name type="scientific">Friedmanniomyces simplex</name>
    <dbReference type="NCBI Taxonomy" id="329884"/>
    <lineage>
        <taxon>Eukaryota</taxon>
        <taxon>Fungi</taxon>
        <taxon>Dikarya</taxon>
        <taxon>Ascomycota</taxon>
        <taxon>Pezizomycotina</taxon>
        <taxon>Dothideomycetes</taxon>
        <taxon>Dothideomycetidae</taxon>
        <taxon>Mycosphaerellales</taxon>
        <taxon>Teratosphaeriaceae</taxon>
        <taxon>Friedmanniomyces</taxon>
    </lineage>
</organism>
<gene>
    <name evidence="5" type="ORF">B0A55_01309</name>
</gene>
<keyword evidence="2" id="KW-0539">Nucleus</keyword>
<feature type="region of interest" description="Disordered" evidence="3">
    <location>
        <begin position="282"/>
        <end position="301"/>
    </location>
</feature>
<feature type="compositionally biased region" description="Polar residues" evidence="3">
    <location>
        <begin position="232"/>
        <end position="241"/>
    </location>
</feature>
<evidence type="ECO:0000256" key="1">
    <source>
        <dbReference type="ARBA" id="ARBA00004123"/>
    </source>
</evidence>
<feature type="compositionally biased region" description="Basic and acidic residues" evidence="3">
    <location>
        <begin position="108"/>
        <end position="118"/>
    </location>
</feature>
<sequence>MAPTADNPPLSDTETAEKPVREQLKKASIAGLPLNPQTSEGTSEDLPVAEEHVGENGSRGRLQRKRSFEEVEGEHPDPTPSEITRQHTRKRSRDSTAEEVELNNGRKVSGERPREVAEAKAATTEANGDTAASIERPGTPKQAAEKHIEAAAEAIASPKTKRSRLHSTTADDNGVAINSVSTQEAATDKAAPVEPVEAKPAKTEDTTTEVPRASGFANTAAVSPFGALAGSKSPSSAEAPQTSSSAFTSSGFGSLAGSTSSGFGAIGKSTGGFGAGGGFAMGSKSVAAEPSKESVKPEASASTMFGGALGQKSAFAAAPAATSSGFGSGASSGFGKLGGGFGLGLGGGLGSKSPFGGATTSGGLNSFASSKSATPLGGVSKPTAAKPFGAPADEEEEGEEGGGGGEEDFAGIKSPGALSQDEDKQDERFYAQSLETGEEDEETEYSCRAKVYNYATTVLEDGSTKKEWRERGLGILRFNVNRGRRGGREEDVEGDGDGEGEAGKPKARFLMRADGSHRVVLNTPVKKEIQFGAAMGGPPQGGLMLFLGTIEGRSGLEMLQVKMRQQYAVELHEKIVQLQSEM</sequence>
<comment type="subcellular location">
    <subcellularLocation>
        <location evidence="1">Nucleus</location>
    </subcellularLocation>
</comment>
<evidence type="ECO:0000256" key="3">
    <source>
        <dbReference type="SAM" id="MobiDB-lite"/>
    </source>
</evidence>
<dbReference type="EMBL" id="NAJQ01000021">
    <property type="protein sequence ID" value="TKA82937.1"/>
    <property type="molecule type" value="Genomic_DNA"/>
</dbReference>
<dbReference type="PROSITE" id="PS50196">
    <property type="entry name" value="RANBD1"/>
    <property type="match status" value="1"/>
</dbReference>
<dbReference type="AlphaFoldDB" id="A0A4U0Y0S6"/>
<feature type="region of interest" description="Disordered" evidence="3">
    <location>
        <begin position="485"/>
        <end position="504"/>
    </location>
</feature>
<feature type="compositionally biased region" description="Polar residues" evidence="3">
    <location>
        <begin position="166"/>
        <end position="185"/>
    </location>
</feature>
<feature type="compositionally biased region" description="Polar residues" evidence="3">
    <location>
        <begin position="361"/>
        <end position="373"/>
    </location>
</feature>
<dbReference type="PANTHER" id="PTHR23138:SF142">
    <property type="entry name" value="RAN-BINDING PROTEIN 3B-RELATED"/>
    <property type="match status" value="1"/>
</dbReference>
<accession>A0A4U0Y0S6</accession>
<reference evidence="5 6" key="1">
    <citation type="submission" date="2017-03" db="EMBL/GenBank/DDBJ databases">
        <title>Genomes of endolithic fungi from Antarctica.</title>
        <authorList>
            <person name="Coleine C."/>
            <person name="Masonjones S."/>
            <person name="Stajich J.E."/>
        </authorList>
    </citation>
    <scope>NUCLEOTIDE SEQUENCE [LARGE SCALE GENOMIC DNA]</scope>
    <source>
        <strain evidence="5 6">CCFEE 5184</strain>
    </source>
</reference>
<dbReference type="PANTHER" id="PTHR23138">
    <property type="entry name" value="RAN BINDING PROTEIN"/>
    <property type="match status" value="1"/>
</dbReference>
<feature type="compositionally biased region" description="Low complexity" evidence="3">
    <location>
        <begin position="242"/>
        <end position="251"/>
    </location>
</feature>